<dbReference type="Proteomes" id="UP001215151">
    <property type="component" value="Unassembled WGS sequence"/>
</dbReference>
<evidence type="ECO:0000256" key="2">
    <source>
        <dbReference type="SAM" id="SignalP"/>
    </source>
</evidence>
<dbReference type="EMBL" id="JAPEVG010000010">
    <property type="protein sequence ID" value="KAJ8496971.1"/>
    <property type="molecule type" value="Genomic_DNA"/>
</dbReference>
<evidence type="ECO:0000313" key="4">
    <source>
        <dbReference type="Proteomes" id="UP001215151"/>
    </source>
</evidence>
<feature type="chain" id="PRO_5042291728" evidence="2">
    <location>
        <begin position="20"/>
        <end position="159"/>
    </location>
</feature>
<organism evidence="3 4">
    <name type="scientific">Trametes cubensis</name>
    <dbReference type="NCBI Taxonomy" id="1111947"/>
    <lineage>
        <taxon>Eukaryota</taxon>
        <taxon>Fungi</taxon>
        <taxon>Dikarya</taxon>
        <taxon>Basidiomycota</taxon>
        <taxon>Agaricomycotina</taxon>
        <taxon>Agaricomycetes</taxon>
        <taxon>Polyporales</taxon>
        <taxon>Polyporaceae</taxon>
        <taxon>Trametes</taxon>
    </lineage>
</organism>
<feature type="signal peptide" evidence="2">
    <location>
        <begin position="1"/>
        <end position="19"/>
    </location>
</feature>
<feature type="compositionally biased region" description="Basic and acidic residues" evidence="1">
    <location>
        <begin position="62"/>
        <end position="75"/>
    </location>
</feature>
<proteinExistence type="predicted"/>
<sequence length="159" mass="17322">MLLLSMSTLAGAMVIITLAAIFIPDPPHPLEEDRLPDNSLLLSKMPKRRLACASAVVQDTSVAERDEHPDSHDPTKATPARSVYGVQRQSRRGPPPRDVQGLRLPGVWLMRVALLQRCVPPARVPEAQGRSPAIRLRIPVGANVTRNLVDNGSHPVPAF</sequence>
<name>A0AAD7U3G3_9APHY</name>
<accession>A0AAD7U3G3</accession>
<gene>
    <name evidence="3" type="ORF">ONZ51_g833</name>
</gene>
<dbReference type="AlphaFoldDB" id="A0AAD7U3G3"/>
<evidence type="ECO:0000313" key="3">
    <source>
        <dbReference type="EMBL" id="KAJ8496971.1"/>
    </source>
</evidence>
<comment type="caution">
    <text evidence="3">The sequence shown here is derived from an EMBL/GenBank/DDBJ whole genome shotgun (WGS) entry which is preliminary data.</text>
</comment>
<feature type="region of interest" description="Disordered" evidence="1">
    <location>
        <begin position="58"/>
        <end position="100"/>
    </location>
</feature>
<evidence type="ECO:0000256" key="1">
    <source>
        <dbReference type="SAM" id="MobiDB-lite"/>
    </source>
</evidence>
<reference evidence="3" key="1">
    <citation type="submission" date="2022-11" db="EMBL/GenBank/DDBJ databases">
        <title>Genome Sequence of Cubamyces cubensis.</title>
        <authorList>
            <person name="Buettner E."/>
        </authorList>
    </citation>
    <scope>NUCLEOTIDE SEQUENCE</scope>
    <source>
        <strain evidence="3">MPL-01</strain>
    </source>
</reference>
<protein>
    <submittedName>
        <fullName evidence="3">Uncharacterized protein</fullName>
    </submittedName>
</protein>
<keyword evidence="4" id="KW-1185">Reference proteome</keyword>
<keyword evidence="2" id="KW-0732">Signal</keyword>